<dbReference type="PRINTS" id="PR00081">
    <property type="entry name" value="GDHRDH"/>
</dbReference>
<organism evidence="3 4">
    <name type="scientific">Aerophobetes bacterium</name>
    <dbReference type="NCBI Taxonomy" id="2030807"/>
    <lineage>
        <taxon>Bacteria</taxon>
        <taxon>Candidatus Aerophobota</taxon>
    </lineage>
</organism>
<gene>
    <name evidence="3" type="ORF">DRJ04_07775</name>
</gene>
<reference evidence="3 4" key="1">
    <citation type="submission" date="2018-06" db="EMBL/GenBank/DDBJ databases">
        <title>Extensive metabolic versatility and redundancy in microbially diverse, dynamic hydrothermal sediments.</title>
        <authorList>
            <person name="Dombrowski N."/>
            <person name="Teske A."/>
            <person name="Baker B.J."/>
        </authorList>
    </citation>
    <scope>NUCLEOTIDE SEQUENCE [LARGE SCALE GENOMIC DNA]</scope>
    <source>
        <strain evidence="3">B3_G15</strain>
    </source>
</reference>
<dbReference type="PROSITE" id="PS00061">
    <property type="entry name" value="ADH_SHORT"/>
    <property type="match status" value="1"/>
</dbReference>
<comment type="similarity">
    <text evidence="1 2">Belongs to the short-chain dehydrogenases/reductases (SDR) family.</text>
</comment>
<dbReference type="FunFam" id="3.40.50.720:FF:000084">
    <property type="entry name" value="Short-chain dehydrogenase reductase"/>
    <property type="match status" value="1"/>
</dbReference>
<dbReference type="AlphaFoldDB" id="A0A662DBS4"/>
<accession>A0A662DBS4</accession>
<name>A0A662DBS4_UNCAE</name>
<comment type="caution">
    <text evidence="3">The sequence shown here is derived from an EMBL/GenBank/DDBJ whole genome shotgun (WGS) entry which is preliminary data.</text>
</comment>
<dbReference type="PRINTS" id="PR00080">
    <property type="entry name" value="SDRFAMILY"/>
</dbReference>
<evidence type="ECO:0000256" key="2">
    <source>
        <dbReference type="RuleBase" id="RU000363"/>
    </source>
</evidence>
<dbReference type="PANTHER" id="PTHR42760:SF105">
    <property type="entry name" value="SORBITOL-6-PHOSPHATE 2-DEHYDROGENASE"/>
    <property type="match status" value="1"/>
</dbReference>
<dbReference type="PANTHER" id="PTHR42760">
    <property type="entry name" value="SHORT-CHAIN DEHYDROGENASES/REDUCTASES FAMILY MEMBER"/>
    <property type="match status" value="1"/>
</dbReference>
<sequence length="270" mass="29547">MPEGSPNIPFNIPWETAIVTGGGQGLGEAICHSLAQQGLKVTVADINEKNAEKVAGDLKKKYNVDTLSVKSDVTKEEDVVKMVEETVKKFGKLDVMVSNAGILISHEITEFPLEEFKRIIDVNLTGYFLCAREAAKVMKKQGGGVIIQINSKSGKKGSYKNCAYSASKFGGIGLTQSIALDLAPYNIRVNAICPGNLLDSPLWVKSLFKQYAKKWGISEEEVRKKYIDQVPLKRGCRYEDVTSVLLFLISDGSSYMTGQAINVTGGQEMR</sequence>
<dbReference type="NCBIfam" id="NF005559">
    <property type="entry name" value="PRK07231.1"/>
    <property type="match status" value="1"/>
</dbReference>
<evidence type="ECO:0000313" key="3">
    <source>
        <dbReference type="EMBL" id="RLE11572.1"/>
    </source>
</evidence>
<dbReference type="Pfam" id="PF00106">
    <property type="entry name" value="adh_short"/>
    <property type="match status" value="1"/>
</dbReference>
<dbReference type="InterPro" id="IPR036291">
    <property type="entry name" value="NAD(P)-bd_dom_sf"/>
</dbReference>
<dbReference type="NCBIfam" id="NF009050">
    <property type="entry name" value="PRK12384.1"/>
    <property type="match status" value="1"/>
</dbReference>
<dbReference type="Proteomes" id="UP000280417">
    <property type="component" value="Unassembled WGS sequence"/>
</dbReference>
<dbReference type="InterPro" id="IPR020904">
    <property type="entry name" value="Sc_DH/Rdtase_CS"/>
</dbReference>
<protein>
    <submittedName>
        <fullName evidence="3">Sorbitol-6-phosphate dehydrogenase</fullName>
    </submittedName>
</protein>
<dbReference type="SUPFAM" id="SSF51735">
    <property type="entry name" value="NAD(P)-binding Rossmann-fold domains"/>
    <property type="match status" value="1"/>
</dbReference>
<proteinExistence type="inferred from homology"/>
<dbReference type="GO" id="GO:0016616">
    <property type="term" value="F:oxidoreductase activity, acting on the CH-OH group of donors, NAD or NADP as acceptor"/>
    <property type="evidence" value="ECO:0007669"/>
    <property type="project" value="TreeGrafter"/>
</dbReference>
<dbReference type="InterPro" id="IPR002347">
    <property type="entry name" value="SDR_fam"/>
</dbReference>
<dbReference type="Gene3D" id="3.40.50.720">
    <property type="entry name" value="NAD(P)-binding Rossmann-like Domain"/>
    <property type="match status" value="1"/>
</dbReference>
<evidence type="ECO:0000256" key="1">
    <source>
        <dbReference type="ARBA" id="ARBA00006484"/>
    </source>
</evidence>
<dbReference type="EMBL" id="QMQA01000238">
    <property type="protein sequence ID" value="RLE11572.1"/>
    <property type="molecule type" value="Genomic_DNA"/>
</dbReference>
<evidence type="ECO:0000313" key="4">
    <source>
        <dbReference type="Proteomes" id="UP000280417"/>
    </source>
</evidence>